<organism evidence="2">
    <name type="scientific">Isometrus maculatus</name>
    <name type="common">Lesser brown scorpion</name>
    <name type="synonym">Scorpio maculatus</name>
    <dbReference type="NCBI Taxonomy" id="497827"/>
    <lineage>
        <taxon>Eukaryota</taxon>
        <taxon>Metazoa</taxon>
        <taxon>Ecdysozoa</taxon>
        <taxon>Arthropoda</taxon>
        <taxon>Chelicerata</taxon>
        <taxon>Arachnida</taxon>
        <taxon>Scorpiones</taxon>
        <taxon>Buthida</taxon>
        <taxon>Buthoidea</taxon>
        <taxon>Buthidae</taxon>
        <taxon>Isometrus</taxon>
    </lineage>
</organism>
<name>A0A0U1TZD5_ISOMC</name>
<feature type="signal peptide" evidence="1">
    <location>
        <begin position="1"/>
        <end position="18"/>
    </location>
</feature>
<accession>A0A0U1TZD5</accession>
<sequence>MKSLALLSFLAVLWSARGYNDEEMTEAVCSIPEKYLHRFINCTIERGPVVFQKAADSIYKCIDPVYENYGKSDSVLLMGCYEDVRNHVKVKKCIREEEKSLEHPTDEDLKELREAALYCLVHG</sequence>
<keyword evidence="1" id="KW-0732">Signal</keyword>
<feature type="chain" id="PRO_5006829235" evidence="1">
    <location>
        <begin position="19"/>
        <end position="123"/>
    </location>
</feature>
<proteinExistence type="evidence at transcript level"/>
<evidence type="ECO:0000313" key="2">
    <source>
        <dbReference type="EMBL" id="ACD11975.1"/>
    </source>
</evidence>
<reference evidence="2" key="1">
    <citation type="submission" date="2007-10" db="EMBL/GenBank/DDBJ databases">
        <title>Classification and functional annotation of ESTs from venom glands of Isometrus maculatus.</title>
        <authorList>
            <person name="Li W."/>
            <person name="Ma Y."/>
            <person name="Zhao R."/>
            <person name="Cao Z."/>
        </authorList>
    </citation>
    <scope>NUCLEOTIDE SEQUENCE</scope>
    <source>
        <tissue evidence="2">Venom gland</tissue>
    </source>
</reference>
<protein>
    <submittedName>
        <fullName evidence="2">Uncharacterized protein</fullName>
    </submittedName>
</protein>
<dbReference type="AlphaFoldDB" id="A0A0U1TZD5"/>
<evidence type="ECO:0000256" key="1">
    <source>
        <dbReference type="SAM" id="SignalP"/>
    </source>
</evidence>
<dbReference type="EMBL" id="EU252420">
    <property type="protein sequence ID" value="ACD11975.1"/>
    <property type="molecule type" value="mRNA"/>
</dbReference>